<comment type="caution">
    <text evidence="2">The sequence shown here is derived from an EMBL/GenBank/DDBJ whole genome shotgun (WGS) entry which is preliminary data.</text>
</comment>
<dbReference type="EMBL" id="JANTHZ010000002">
    <property type="protein sequence ID" value="MCS0494577.1"/>
    <property type="molecule type" value="Genomic_DNA"/>
</dbReference>
<reference evidence="2" key="1">
    <citation type="submission" date="2022-08" db="EMBL/GenBank/DDBJ databases">
        <authorList>
            <person name="Li F."/>
        </authorList>
    </citation>
    <scope>NUCLEOTIDE SEQUENCE</scope>
    <source>
        <strain evidence="2">MQZ15Z-1</strain>
    </source>
</reference>
<keyword evidence="3" id="KW-1185">Reference proteome</keyword>
<organism evidence="2 3">
    <name type="scientific">Ancylobacter mangrovi</name>
    <dbReference type="NCBI Taxonomy" id="2972472"/>
    <lineage>
        <taxon>Bacteria</taxon>
        <taxon>Pseudomonadati</taxon>
        <taxon>Pseudomonadota</taxon>
        <taxon>Alphaproteobacteria</taxon>
        <taxon>Hyphomicrobiales</taxon>
        <taxon>Xanthobacteraceae</taxon>
        <taxon>Ancylobacter</taxon>
    </lineage>
</organism>
<feature type="transmembrane region" description="Helical" evidence="1">
    <location>
        <begin position="338"/>
        <end position="358"/>
    </location>
</feature>
<dbReference type="PIRSF" id="PIRSF038991">
    <property type="entry name" value="Protein_AbrB"/>
    <property type="match status" value="1"/>
</dbReference>
<keyword evidence="1" id="KW-0472">Membrane</keyword>
<feature type="transmembrane region" description="Helical" evidence="1">
    <location>
        <begin position="82"/>
        <end position="103"/>
    </location>
</feature>
<keyword evidence="1" id="KW-0812">Transmembrane</keyword>
<dbReference type="NCBIfam" id="TIGR03082">
    <property type="entry name" value="Gneg_AbrB_dup"/>
    <property type="match status" value="1"/>
</dbReference>
<feature type="transmembrane region" description="Helical" evidence="1">
    <location>
        <begin position="31"/>
        <end position="50"/>
    </location>
</feature>
<dbReference type="RefSeq" id="WP_258731596.1">
    <property type="nucleotide sequence ID" value="NZ_JANTHZ010000002.1"/>
</dbReference>
<dbReference type="InterPro" id="IPR017516">
    <property type="entry name" value="AbrB_dup"/>
</dbReference>
<sequence>MTHSLGEDSLGEDIVASPGDDRRKQMIANGARGALTLAVGGFGGYLASLIHLPLPWMIGAMISCAVQVWITPGFLWPGARPLALIVLGLGLGQSFTSTILSAVASALPIVVLAGVSTICVGVVFSRLFAKLAGTDTKTGYYCAVPGGVIVMAIQAERIGADVATVTFTQSIRLVVVVLTIPPLLALSGISHHGDFPMNSAAPPVHALALAGMLVAGFFCARIGNRLHLTNPWMIMPCFMAVTLCSFDALPSGVPVPMIDAAQAVLGTALGIRLTREFLLRSWHLLVASVISTLALAATLATLAVVLAWLSGLPTAAVILGMAPGGMPEMSLTARALDAPVALVLGFHLVRVVLSNLLIEPIWSLASRLGMAR</sequence>
<gene>
    <name evidence="2" type="ORF">NVS89_05665</name>
</gene>
<dbReference type="Pfam" id="PF05145">
    <property type="entry name" value="AbrB"/>
    <property type="match status" value="1"/>
</dbReference>
<name>A0A9X2P9B1_9HYPH</name>
<dbReference type="InterPro" id="IPR007820">
    <property type="entry name" value="AbrB_fam"/>
</dbReference>
<dbReference type="GO" id="GO:0010468">
    <property type="term" value="P:regulation of gene expression"/>
    <property type="evidence" value="ECO:0007669"/>
    <property type="project" value="InterPro"/>
</dbReference>
<dbReference type="GO" id="GO:0016020">
    <property type="term" value="C:membrane"/>
    <property type="evidence" value="ECO:0007669"/>
    <property type="project" value="InterPro"/>
</dbReference>
<dbReference type="PANTHER" id="PTHR38457:SF1">
    <property type="entry name" value="REGULATOR ABRB-RELATED"/>
    <property type="match status" value="1"/>
</dbReference>
<feature type="transmembrane region" description="Helical" evidence="1">
    <location>
        <begin position="56"/>
        <end position="75"/>
    </location>
</feature>
<feature type="transmembrane region" description="Helical" evidence="1">
    <location>
        <begin position="173"/>
        <end position="191"/>
    </location>
</feature>
<evidence type="ECO:0000256" key="1">
    <source>
        <dbReference type="SAM" id="Phobius"/>
    </source>
</evidence>
<accession>A0A9X2P9B1</accession>
<feature type="transmembrane region" description="Helical" evidence="1">
    <location>
        <begin position="203"/>
        <end position="220"/>
    </location>
</feature>
<dbReference type="AlphaFoldDB" id="A0A9X2P9B1"/>
<feature type="transmembrane region" description="Helical" evidence="1">
    <location>
        <begin position="285"/>
        <end position="318"/>
    </location>
</feature>
<dbReference type="Proteomes" id="UP001151088">
    <property type="component" value="Unassembled WGS sequence"/>
</dbReference>
<evidence type="ECO:0000313" key="2">
    <source>
        <dbReference type="EMBL" id="MCS0494577.1"/>
    </source>
</evidence>
<feature type="transmembrane region" description="Helical" evidence="1">
    <location>
        <begin position="109"/>
        <end position="129"/>
    </location>
</feature>
<protein>
    <submittedName>
        <fullName evidence="2">AbrB family transcriptional regulator</fullName>
    </submittedName>
</protein>
<proteinExistence type="predicted"/>
<evidence type="ECO:0000313" key="3">
    <source>
        <dbReference type="Proteomes" id="UP001151088"/>
    </source>
</evidence>
<keyword evidence="1" id="KW-1133">Transmembrane helix</keyword>
<dbReference type="PANTHER" id="PTHR38457">
    <property type="entry name" value="REGULATOR ABRB-RELATED"/>
    <property type="match status" value="1"/>
</dbReference>